<dbReference type="FunFam" id="1.20.1740.10:FF:000006">
    <property type="entry name" value="General amino acid permease"/>
    <property type="match status" value="1"/>
</dbReference>
<dbReference type="InterPro" id="IPR004840">
    <property type="entry name" value="Amino_acid_permease_CS"/>
</dbReference>
<keyword evidence="2" id="KW-0813">Transport</keyword>
<dbReference type="EMBL" id="LN483124">
    <property type="protein sequence ID" value="CED82510.1"/>
    <property type="molecule type" value="Genomic_DNA"/>
</dbReference>
<organism evidence="9">
    <name type="scientific">Phaffia rhodozyma</name>
    <name type="common">Yeast</name>
    <name type="synonym">Xanthophyllomyces dendrorhous</name>
    <dbReference type="NCBI Taxonomy" id="264483"/>
    <lineage>
        <taxon>Eukaryota</taxon>
        <taxon>Fungi</taxon>
        <taxon>Dikarya</taxon>
        <taxon>Basidiomycota</taxon>
        <taxon>Agaricomycotina</taxon>
        <taxon>Tremellomycetes</taxon>
        <taxon>Cystofilobasidiales</taxon>
        <taxon>Mrakiaceae</taxon>
        <taxon>Phaffia</taxon>
    </lineage>
</organism>
<dbReference type="GO" id="GO:0016020">
    <property type="term" value="C:membrane"/>
    <property type="evidence" value="ECO:0007669"/>
    <property type="project" value="UniProtKB-SubCell"/>
</dbReference>
<reference evidence="9" key="1">
    <citation type="submission" date="2014-08" db="EMBL/GenBank/DDBJ databases">
        <authorList>
            <person name="Sharma Rahul"/>
            <person name="Thines Marco"/>
        </authorList>
    </citation>
    <scope>NUCLEOTIDE SEQUENCE</scope>
</reference>
<dbReference type="AlphaFoldDB" id="A0A0F7SPX0"/>
<dbReference type="InterPro" id="IPR004841">
    <property type="entry name" value="AA-permease/SLC12A_dom"/>
</dbReference>
<feature type="transmembrane region" description="Helical" evidence="7">
    <location>
        <begin position="481"/>
        <end position="503"/>
    </location>
</feature>
<dbReference type="PANTHER" id="PTHR43341:SF4">
    <property type="entry name" value="ARGININE PERMEASE CAN1-RELATED"/>
    <property type="match status" value="1"/>
</dbReference>
<dbReference type="InterPro" id="IPR050524">
    <property type="entry name" value="APC_YAT"/>
</dbReference>
<feature type="transmembrane region" description="Helical" evidence="7">
    <location>
        <begin position="311"/>
        <end position="328"/>
    </location>
</feature>
<dbReference type="InterPro" id="IPR004762">
    <property type="entry name" value="Amino_acid_permease_fungi"/>
</dbReference>
<keyword evidence="4" id="KW-0029">Amino-acid transport</keyword>
<protein>
    <submittedName>
        <fullName evidence="9">Amino acid transporter</fullName>
    </submittedName>
</protein>
<feature type="transmembrane region" description="Helical" evidence="7">
    <location>
        <begin position="152"/>
        <end position="173"/>
    </location>
</feature>
<feature type="transmembrane region" description="Helical" evidence="7">
    <location>
        <begin position="268"/>
        <end position="290"/>
    </location>
</feature>
<feature type="transmembrane region" description="Helical" evidence="7">
    <location>
        <begin position="405"/>
        <end position="424"/>
    </location>
</feature>
<evidence type="ECO:0000259" key="8">
    <source>
        <dbReference type="Pfam" id="PF00324"/>
    </source>
</evidence>
<feature type="transmembrane region" description="Helical" evidence="7">
    <location>
        <begin position="509"/>
        <end position="527"/>
    </location>
</feature>
<dbReference type="Pfam" id="PF00324">
    <property type="entry name" value="AA_permease"/>
    <property type="match status" value="1"/>
</dbReference>
<evidence type="ECO:0000256" key="2">
    <source>
        <dbReference type="ARBA" id="ARBA00022448"/>
    </source>
</evidence>
<evidence type="ECO:0000256" key="3">
    <source>
        <dbReference type="ARBA" id="ARBA00022692"/>
    </source>
</evidence>
<dbReference type="PROSITE" id="PS00218">
    <property type="entry name" value="AMINO_ACID_PERMEASE_1"/>
    <property type="match status" value="1"/>
</dbReference>
<evidence type="ECO:0000256" key="7">
    <source>
        <dbReference type="SAM" id="Phobius"/>
    </source>
</evidence>
<dbReference type="GO" id="GO:0015171">
    <property type="term" value="F:amino acid transmembrane transporter activity"/>
    <property type="evidence" value="ECO:0007669"/>
    <property type="project" value="TreeGrafter"/>
</dbReference>
<evidence type="ECO:0000256" key="6">
    <source>
        <dbReference type="ARBA" id="ARBA00023136"/>
    </source>
</evidence>
<comment type="subcellular location">
    <subcellularLocation>
        <location evidence="1">Membrane</location>
        <topology evidence="1">Multi-pass membrane protein</topology>
    </subcellularLocation>
</comment>
<keyword evidence="5 7" id="KW-1133">Transmembrane helix</keyword>
<keyword evidence="6 7" id="KW-0472">Membrane</keyword>
<feature type="transmembrane region" description="Helical" evidence="7">
    <location>
        <begin position="179"/>
        <end position="201"/>
    </location>
</feature>
<evidence type="ECO:0000256" key="4">
    <source>
        <dbReference type="ARBA" id="ARBA00022970"/>
    </source>
</evidence>
<evidence type="ECO:0000256" key="5">
    <source>
        <dbReference type="ARBA" id="ARBA00022989"/>
    </source>
</evidence>
<evidence type="ECO:0000313" key="9">
    <source>
        <dbReference type="EMBL" id="CED82510.1"/>
    </source>
</evidence>
<accession>A0A0F7SPX0</accession>
<feature type="domain" description="Amino acid permease/ SLC12A" evidence="8">
    <location>
        <begin position="70"/>
        <end position="532"/>
    </location>
</feature>
<feature type="transmembrane region" description="Helical" evidence="7">
    <location>
        <begin position="96"/>
        <end position="118"/>
    </location>
</feature>
<dbReference type="Gene3D" id="1.20.1740.10">
    <property type="entry name" value="Amino acid/polyamine transporter I"/>
    <property type="match status" value="1"/>
</dbReference>
<feature type="transmembrane region" description="Helical" evidence="7">
    <location>
        <begin position="348"/>
        <end position="372"/>
    </location>
</feature>
<feature type="transmembrane region" description="Helical" evidence="7">
    <location>
        <begin position="436"/>
        <end position="460"/>
    </location>
</feature>
<name>A0A0F7SPX0_PHARH</name>
<sequence length="590" mass="65131">MASWSTEAADERIRQVEVKKDHLSMEETDIEKKGSDGLPAYTDTVVDVDNGGSHSVTGELTVQRKLKARHLAMIALGGSIGTGLFVGAGSALQSGGPVGCLLAYITMGAVIYTLMIALGEMATLFPDSGGLTHYATRFLDPAMGFTLGWNYWFSYGITLPTELVAASIIIQYWNATINVSAWIAPLFVAMMVVNLLGVRAYGEMEFIFSAMKIIAVVGLIILGICINCGAGPESDGYIGFRYWKNPGPFNQYTSGDTVVGGSWGRFLAFWNVFVQAAFSFLGSEIVVVAVGETENPRKNVPKAIKRVFWRLLIFYVLAILIIGLLVPYTDSRLLNGSDDVSASPFVIAILNAGIKGLPSVINAVLLIAAWSAGNSDIYASSRTLYALALEGKAPRFFRKCTKDGMPYWSVLVTGLFGFLAFLGVGSGGAAKAFDWLFNLSSMSGLLVWWTLFITYLRFYYGMKKQGLNRDDLPYKAPFQPYASWIGTIFLSLVIIFNGFGIFVGNNFTASKFFAAYVCILVYVLFYGPWKLWGGERTTGSFRWLRMTKMVSLEEMDFETGRRELDEMDRVEQEKHPEPTSIIQKIWGWMF</sequence>
<evidence type="ECO:0000256" key="1">
    <source>
        <dbReference type="ARBA" id="ARBA00004141"/>
    </source>
</evidence>
<keyword evidence="3 7" id="KW-0812">Transmembrane</keyword>
<dbReference type="NCBIfam" id="TIGR00913">
    <property type="entry name" value="2A0310"/>
    <property type="match status" value="1"/>
</dbReference>
<feature type="transmembrane region" description="Helical" evidence="7">
    <location>
        <begin position="213"/>
        <end position="232"/>
    </location>
</feature>
<dbReference type="PANTHER" id="PTHR43341">
    <property type="entry name" value="AMINO ACID PERMEASE"/>
    <property type="match status" value="1"/>
</dbReference>
<proteinExistence type="predicted"/>
<feature type="transmembrane region" description="Helical" evidence="7">
    <location>
        <begin position="71"/>
        <end position="90"/>
    </location>
</feature>